<evidence type="ECO:0000259" key="10">
    <source>
        <dbReference type="Pfam" id="PF22638"/>
    </source>
</evidence>
<dbReference type="Pfam" id="PF06429">
    <property type="entry name" value="Flg_bbr_C"/>
    <property type="match status" value="1"/>
</dbReference>
<dbReference type="PRINTS" id="PR01005">
    <property type="entry name" value="FLGHOOKAP1"/>
</dbReference>
<evidence type="ECO:0000256" key="5">
    <source>
        <dbReference type="ARBA" id="ARBA00022525"/>
    </source>
</evidence>
<comment type="subcellular location">
    <subcellularLocation>
        <location evidence="1 7">Bacterial flagellum</location>
    </subcellularLocation>
    <subcellularLocation>
        <location evidence="2 7">Secreted</location>
    </subcellularLocation>
</comment>
<gene>
    <name evidence="7" type="primary">flgK</name>
    <name evidence="11" type="ORF">NSPWAT_0280</name>
</gene>
<comment type="similarity">
    <text evidence="3 7">Belongs to the flagella basal body rod proteins family.</text>
</comment>
<feature type="domain" description="Flagellar hook-associated protein FlgK helical" evidence="10">
    <location>
        <begin position="97"/>
        <end position="330"/>
    </location>
</feature>
<keyword evidence="12" id="KW-1185">Reference proteome</keyword>
<evidence type="ECO:0000256" key="4">
    <source>
        <dbReference type="ARBA" id="ARBA00016244"/>
    </source>
</evidence>
<keyword evidence="11" id="KW-0969">Cilium</keyword>
<dbReference type="NCBIfam" id="TIGR02492">
    <property type="entry name" value="flgK_ends"/>
    <property type="match status" value="1"/>
</dbReference>
<evidence type="ECO:0000313" key="12">
    <source>
        <dbReference type="Proteomes" id="UP001157733"/>
    </source>
</evidence>
<proteinExistence type="inferred from homology"/>
<evidence type="ECO:0000256" key="7">
    <source>
        <dbReference type="RuleBase" id="RU362065"/>
    </source>
</evidence>
<evidence type="ECO:0000256" key="3">
    <source>
        <dbReference type="ARBA" id="ARBA00009677"/>
    </source>
</evidence>
<keyword evidence="11" id="KW-0282">Flagellum</keyword>
<dbReference type="InterPro" id="IPR001444">
    <property type="entry name" value="Flag_bb_rod_N"/>
</dbReference>
<feature type="domain" description="Flagellar basal-body/hook protein C-terminal" evidence="9">
    <location>
        <begin position="521"/>
        <end position="558"/>
    </location>
</feature>
<dbReference type="EMBL" id="OX336137">
    <property type="protein sequence ID" value="CAI2717139.1"/>
    <property type="molecule type" value="Genomic_DNA"/>
</dbReference>
<dbReference type="InterPro" id="IPR002371">
    <property type="entry name" value="FlgK"/>
</dbReference>
<dbReference type="RefSeq" id="WP_282010101.1">
    <property type="nucleotide sequence ID" value="NZ_OX336137.1"/>
</dbReference>
<dbReference type="PANTHER" id="PTHR30033:SF1">
    <property type="entry name" value="FLAGELLAR HOOK-ASSOCIATED PROTEIN 1"/>
    <property type="match status" value="1"/>
</dbReference>
<reference evidence="11 12" key="1">
    <citation type="submission" date="2022-09" db="EMBL/GenBank/DDBJ databases">
        <authorList>
            <person name="Kop L."/>
        </authorList>
    </citation>
    <scope>NUCLEOTIDE SEQUENCE [LARGE SCALE GENOMIC DNA]</scope>
    <source>
        <strain evidence="11 12">347</strain>
    </source>
</reference>
<feature type="domain" description="Flagellar basal body rod protein N-terminal" evidence="8">
    <location>
        <begin position="9"/>
        <end position="38"/>
    </location>
</feature>
<keyword evidence="6 7" id="KW-0975">Bacterial flagellum</keyword>
<dbReference type="Proteomes" id="UP001157733">
    <property type="component" value="Chromosome"/>
</dbReference>
<keyword evidence="5 7" id="KW-0964">Secreted</keyword>
<protein>
    <recommendedName>
        <fullName evidence="4 7">Flagellar hook-associated protein 1</fullName>
        <shortName evidence="7">HAP1</shortName>
    </recommendedName>
</protein>
<dbReference type="Pfam" id="PF00460">
    <property type="entry name" value="Flg_bb_rod"/>
    <property type="match status" value="1"/>
</dbReference>
<accession>A0ABM9HAI5</accession>
<evidence type="ECO:0000256" key="2">
    <source>
        <dbReference type="ARBA" id="ARBA00004613"/>
    </source>
</evidence>
<evidence type="ECO:0000313" key="11">
    <source>
        <dbReference type="EMBL" id="CAI2717139.1"/>
    </source>
</evidence>
<dbReference type="InterPro" id="IPR053927">
    <property type="entry name" value="FlgK_helical"/>
</dbReference>
<dbReference type="SUPFAM" id="SSF64518">
    <property type="entry name" value="Phase 1 flagellin"/>
    <property type="match status" value="1"/>
</dbReference>
<dbReference type="InterPro" id="IPR010930">
    <property type="entry name" value="Flg_bb/hook_C_dom"/>
</dbReference>
<keyword evidence="11" id="KW-0966">Cell projection</keyword>
<name>A0ABM9HAI5_9BACT</name>
<evidence type="ECO:0000256" key="1">
    <source>
        <dbReference type="ARBA" id="ARBA00004365"/>
    </source>
</evidence>
<evidence type="ECO:0000256" key="6">
    <source>
        <dbReference type="ARBA" id="ARBA00023143"/>
    </source>
</evidence>
<evidence type="ECO:0000259" key="8">
    <source>
        <dbReference type="Pfam" id="PF00460"/>
    </source>
</evidence>
<dbReference type="PANTHER" id="PTHR30033">
    <property type="entry name" value="FLAGELLAR HOOK-ASSOCIATED PROTEIN 1"/>
    <property type="match status" value="1"/>
</dbReference>
<sequence length="561" mass="59261">MTTNIFSILNTAKLGLQSQQLAIEVTGNNVANVQTEGYSRQTVTLEPNTPRTFGLGQIGTGVRATGIARSFDQFLFNQILGENQSLGNFSIRRDVFENLEILLNESEGLSLNNELNHFFGALSDLANNPTGFSERTNAIAAGASLSQTFNKLGNALTEERLNLDRKVDDEVTQINSLLTEIVRLNESIPSSNLTGFSANDLSDQRDQLVKELSKKLDATLISSGDGKINLTLADGTPLVLGDQAFTLSTQGSSNNGGLKDIFIQDPSGTPVNITNTIQGGEMRGLLDMRDTEVANALDKLDRLAASIVTEINRVHQEGLGLDGTTGNDFFTALPVTIAADSANSGGSDITIINASATTTSTDKFRLNFTAANQFEVINRTTGQNVTGSPVTFTVGTPVNVDGFAITINTAPSGAGDVFDFSTSAGAASSLSVSTTLLADSQKLAAGLNSTGDGDNALALAGLQTRGVFSGLGFASGSGSATFDDFYSGLINSVGNGARSAQTLAQQQESISLQLDIRRESVSGVSIDEEMINLIKFQQAFQASARMISIVDEMFDILQNQI</sequence>
<organism evidence="11 12">
    <name type="scientific">Nitrospina watsonii</name>
    <dbReference type="NCBI Taxonomy" id="1323948"/>
    <lineage>
        <taxon>Bacteria</taxon>
        <taxon>Pseudomonadati</taxon>
        <taxon>Nitrospinota/Tectimicrobiota group</taxon>
        <taxon>Nitrospinota</taxon>
        <taxon>Nitrospinia</taxon>
        <taxon>Nitrospinales</taxon>
        <taxon>Nitrospinaceae</taxon>
        <taxon>Nitrospina</taxon>
    </lineage>
</organism>
<evidence type="ECO:0000259" key="9">
    <source>
        <dbReference type="Pfam" id="PF06429"/>
    </source>
</evidence>
<dbReference type="Pfam" id="PF22638">
    <property type="entry name" value="FlgK_D1"/>
    <property type="match status" value="1"/>
</dbReference>